<organism evidence="1 2">
    <name type="scientific">Intoshia linei</name>
    <dbReference type="NCBI Taxonomy" id="1819745"/>
    <lineage>
        <taxon>Eukaryota</taxon>
        <taxon>Metazoa</taxon>
        <taxon>Spiralia</taxon>
        <taxon>Lophotrochozoa</taxon>
        <taxon>Mesozoa</taxon>
        <taxon>Orthonectida</taxon>
        <taxon>Rhopaluridae</taxon>
        <taxon>Intoshia</taxon>
    </lineage>
</organism>
<dbReference type="Proteomes" id="UP000078046">
    <property type="component" value="Unassembled WGS sequence"/>
</dbReference>
<dbReference type="AlphaFoldDB" id="A0A177BCZ3"/>
<dbReference type="EMBL" id="LWCA01000005">
    <property type="protein sequence ID" value="OAF72080.1"/>
    <property type="molecule type" value="Genomic_DNA"/>
</dbReference>
<evidence type="ECO:0000313" key="2">
    <source>
        <dbReference type="Proteomes" id="UP000078046"/>
    </source>
</evidence>
<comment type="caution">
    <text evidence="1">The sequence shown here is derived from an EMBL/GenBank/DDBJ whole genome shotgun (WGS) entry which is preliminary data.</text>
</comment>
<gene>
    <name evidence="1" type="ORF">A3Q56_00124</name>
</gene>
<reference evidence="1 2" key="1">
    <citation type="submission" date="2016-04" db="EMBL/GenBank/DDBJ databases">
        <title>The genome of Intoshia linei affirms orthonectids as highly simplified spiralians.</title>
        <authorList>
            <person name="Mikhailov K.V."/>
            <person name="Slusarev G.S."/>
            <person name="Nikitin M.A."/>
            <person name="Logacheva M.D."/>
            <person name="Penin A."/>
            <person name="Aleoshin V."/>
            <person name="Panchin Y.V."/>
        </authorList>
    </citation>
    <scope>NUCLEOTIDE SEQUENCE [LARGE SCALE GENOMIC DNA]</scope>
    <source>
        <strain evidence="1">Intl2013</strain>
        <tissue evidence="1">Whole animal</tissue>
    </source>
</reference>
<accession>A0A177BCZ3</accession>
<dbReference type="OrthoDB" id="6589528at2759"/>
<keyword evidence="2" id="KW-1185">Reference proteome</keyword>
<protein>
    <submittedName>
        <fullName evidence="1">Uncharacterized protein</fullName>
    </submittedName>
</protein>
<name>A0A177BCZ3_9BILA</name>
<sequence>MKPSRMVVHLKGKHPDKAEKNFEYFRNLKINYEGPFTTNNLFNKQKDITNKELIVSYEISKFIAECLSLENH</sequence>
<evidence type="ECO:0000313" key="1">
    <source>
        <dbReference type="EMBL" id="OAF72080.1"/>
    </source>
</evidence>
<proteinExistence type="predicted"/>